<evidence type="ECO:0000256" key="14">
    <source>
        <dbReference type="SAM" id="Phobius"/>
    </source>
</evidence>
<dbReference type="Gene3D" id="3.30.40.10">
    <property type="entry name" value="Zinc/RING finger domain, C3HC4 (zinc finger)"/>
    <property type="match status" value="1"/>
</dbReference>
<dbReference type="AlphaFoldDB" id="A0A5A9PAS2"/>
<comment type="subcellular location">
    <subcellularLocation>
        <location evidence="2">Endomembrane system</location>
        <topology evidence="2">Multi-pass membrane protein</topology>
    </subcellularLocation>
</comment>
<dbReference type="PANTHER" id="PTHR46053:SF1">
    <property type="entry name" value="E3 UBIQUITIN-PROTEIN LIGASE MARCHF11"/>
    <property type="match status" value="1"/>
</dbReference>
<dbReference type="InterPro" id="IPR013083">
    <property type="entry name" value="Znf_RING/FYVE/PHD"/>
</dbReference>
<gene>
    <name evidence="16" type="ORF">E1301_Tti021063</name>
</gene>
<keyword evidence="5" id="KW-0808">Transferase</keyword>
<dbReference type="GO" id="GO:0061630">
    <property type="term" value="F:ubiquitin protein ligase activity"/>
    <property type="evidence" value="ECO:0007669"/>
    <property type="project" value="UniProtKB-EC"/>
</dbReference>
<protein>
    <recommendedName>
        <fullName evidence="4">RING-type E3 ubiquitin transferase</fullName>
        <ecNumber evidence="4">2.3.2.27</ecNumber>
    </recommendedName>
</protein>
<dbReference type="EC" id="2.3.2.27" evidence="4"/>
<evidence type="ECO:0000256" key="12">
    <source>
        <dbReference type="ARBA" id="ARBA00023136"/>
    </source>
</evidence>
<keyword evidence="7" id="KW-0479">Metal-binding</keyword>
<evidence type="ECO:0000256" key="5">
    <source>
        <dbReference type="ARBA" id="ARBA00022679"/>
    </source>
</evidence>
<dbReference type="UniPathway" id="UPA00143"/>
<reference evidence="16 17" key="1">
    <citation type="journal article" date="2019" name="Mol. Ecol. Resour.">
        <title>Chromosome-level genome assembly of Triplophysa tibetana, a fish adapted to the harsh high-altitude environment of the Tibetan Plateau.</title>
        <authorList>
            <person name="Yang X."/>
            <person name="Liu H."/>
            <person name="Ma Z."/>
            <person name="Zou Y."/>
            <person name="Zou M."/>
            <person name="Mao Y."/>
            <person name="Li X."/>
            <person name="Wang H."/>
            <person name="Chen T."/>
            <person name="Wang W."/>
            <person name="Yang R."/>
        </authorList>
    </citation>
    <scope>NUCLEOTIDE SEQUENCE [LARGE SCALE GENOMIC DNA]</scope>
    <source>
        <strain evidence="16">TTIB1903HZAU</strain>
        <tissue evidence="16">Muscle</tissue>
    </source>
</reference>
<sequence length="417" mass="46465">MKSAQSRYRSAITPRFQKETNAHGRKCVFRGKAASSQRNTEHNTPGSPDICSLLQQPVPFKDRIRFETHIYGQTIQAVSQRTSFMDVQAEACPPHVHTVDEPPGGATVTVTTAEFQVRPVPGCDEGEDELKSGAEAQTPAAVDPITEIESEDGAREEVDRQADWDAGKRAGKTVGSSCSNESCVPTPGCRICFQGAEQGELLSPCRCAGSVRHAHQHCLLKWISEKGSWSCELCNYRFNILPIHIKPPQQWQLVTMTLVEKVQVIAVFLGAIFLLASVSWLLWSALSPEALWQRSDILFQICYGMYAVMDLVCIGLIVHEGGAVYNVLMRWRAVNFLWDVQNYDKSRDLDNTHGPHRNMWLPLTHTHTVSNTHLQITQLESSPRCPLHLFSMCLNVTSDLSPQEQNSGELVVRVTSV</sequence>
<dbReference type="Pfam" id="PF12906">
    <property type="entry name" value="RINGv"/>
    <property type="match status" value="1"/>
</dbReference>
<dbReference type="PANTHER" id="PTHR46053">
    <property type="entry name" value="E3 UBIQUITIN-PROTEIN LIGASE MARCH4-LIKE"/>
    <property type="match status" value="1"/>
</dbReference>
<evidence type="ECO:0000256" key="6">
    <source>
        <dbReference type="ARBA" id="ARBA00022692"/>
    </source>
</evidence>
<comment type="catalytic activity">
    <reaction evidence="1">
        <text>S-ubiquitinyl-[E2 ubiquitin-conjugating enzyme]-L-cysteine + [acceptor protein]-L-lysine = [E2 ubiquitin-conjugating enzyme]-L-cysteine + N(6)-ubiquitinyl-[acceptor protein]-L-lysine.</text>
        <dbReference type="EC" id="2.3.2.27"/>
    </reaction>
</comment>
<feature type="transmembrane region" description="Helical" evidence="14">
    <location>
        <begin position="264"/>
        <end position="283"/>
    </location>
</feature>
<feature type="compositionally biased region" description="Polar residues" evidence="13">
    <location>
        <begin position="34"/>
        <end position="46"/>
    </location>
</feature>
<feature type="compositionally biased region" description="Basic and acidic residues" evidence="13">
    <location>
        <begin position="152"/>
        <end position="168"/>
    </location>
</feature>
<evidence type="ECO:0000256" key="4">
    <source>
        <dbReference type="ARBA" id="ARBA00012483"/>
    </source>
</evidence>
<dbReference type="InterPro" id="IPR046356">
    <property type="entry name" value="MARCHF4/9/11"/>
</dbReference>
<evidence type="ECO:0000256" key="2">
    <source>
        <dbReference type="ARBA" id="ARBA00004127"/>
    </source>
</evidence>
<evidence type="ECO:0000256" key="7">
    <source>
        <dbReference type="ARBA" id="ARBA00022723"/>
    </source>
</evidence>
<dbReference type="GO" id="GO:0012505">
    <property type="term" value="C:endomembrane system"/>
    <property type="evidence" value="ECO:0007669"/>
    <property type="project" value="UniProtKB-SubCell"/>
</dbReference>
<dbReference type="GO" id="GO:0016567">
    <property type="term" value="P:protein ubiquitination"/>
    <property type="evidence" value="ECO:0007669"/>
    <property type="project" value="UniProtKB-UniPathway"/>
</dbReference>
<name>A0A5A9PAS2_9TELE</name>
<accession>A0A5A9PAS2</accession>
<comment type="caution">
    <text evidence="16">The sequence shown here is derived from an EMBL/GenBank/DDBJ whole genome shotgun (WGS) entry which is preliminary data.</text>
</comment>
<dbReference type="PROSITE" id="PS51292">
    <property type="entry name" value="ZF_RING_CH"/>
    <property type="match status" value="1"/>
</dbReference>
<dbReference type="EMBL" id="SOYY01000007">
    <property type="protein sequence ID" value="KAA0718755.1"/>
    <property type="molecule type" value="Genomic_DNA"/>
</dbReference>
<evidence type="ECO:0000256" key="8">
    <source>
        <dbReference type="ARBA" id="ARBA00022771"/>
    </source>
</evidence>
<comment type="pathway">
    <text evidence="3">Protein modification; protein ubiquitination.</text>
</comment>
<keyword evidence="12 14" id="KW-0472">Membrane</keyword>
<dbReference type="SMART" id="SM00744">
    <property type="entry name" value="RINGv"/>
    <property type="match status" value="1"/>
</dbReference>
<keyword evidence="9" id="KW-0833">Ubl conjugation pathway</keyword>
<evidence type="ECO:0000256" key="3">
    <source>
        <dbReference type="ARBA" id="ARBA00004906"/>
    </source>
</evidence>
<evidence type="ECO:0000256" key="9">
    <source>
        <dbReference type="ARBA" id="ARBA00022786"/>
    </source>
</evidence>
<feature type="transmembrane region" description="Helical" evidence="14">
    <location>
        <begin position="303"/>
        <end position="328"/>
    </location>
</feature>
<evidence type="ECO:0000259" key="15">
    <source>
        <dbReference type="PROSITE" id="PS51292"/>
    </source>
</evidence>
<dbReference type="InterPro" id="IPR011016">
    <property type="entry name" value="Znf_RING-CH"/>
</dbReference>
<keyword evidence="8" id="KW-0863">Zinc-finger</keyword>
<evidence type="ECO:0000256" key="11">
    <source>
        <dbReference type="ARBA" id="ARBA00022989"/>
    </source>
</evidence>
<dbReference type="Proteomes" id="UP000324632">
    <property type="component" value="Chromosome 7"/>
</dbReference>
<keyword evidence="10" id="KW-0862">Zinc</keyword>
<dbReference type="GO" id="GO:0008270">
    <property type="term" value="F:zinc ion binding"/>
    <property type="evidence" value="ECO:0007669"/>
    <property type="project" value="UniProtKB-KW"/>
</dbReference>
<evidence type="ECO:0000313" key="16">
    <source>
        <dbReference type="EMBL" id="KAA0718755.1"/>
    </source>
</evidence>
<feature type="region of interest" description="Disordered" evidence="13">
    <location>
        <begin position="30"/>
        <end position="49"/>
    </location>
</feature>
<keyword evidence="17" id="KW-1185">Reference proteome</keyword>
<keyword evidence="6 14" id="KW-0812">Transmembrane</keyword>
<feature type="region of interest" description="Disordered" evidence="13">
    <location>
        <begin position="1"/>
        <end position="24"/>
    </location>
</feature>
<evidence type="ECO:0000256" key="13">
    <source>
        <dbReference type="SAM" id="MobiDB-lite"/>
    </source>
</evidence>
<feature type="domain" description="RING-CH-type" evidence="15">
    <location>
        <begin position="181"/>
        <end position="241"/>
    </location>
</feature>
<evidence type="ECO:0000256" key="1">
    <source>
        <dbReference type="ARBA" id="ARBA00000900"/>
    </source>
</evidence>
<proteinExistence type="predicted"/>
<evidence type="ECO:0000256" key="10">
    <source>
        <dbReference type="ARBA" id="ARBA00022833"/>
    </source>
</evidence>
<organism evidence="16 17">
    <name type="scientific">Triplophysa tibetana</name>
    <dbReference type="NCBI Taxonomy" id="1572043"/>
    <lineage>
        <taxon>Eukaryota</taxon>
        <taxon>Metazoa</taxon>
        <taxon>Chordata</taxon>
        <taxon>Craniata</taxon>
        <taxon>Vertebrata</taxon>
        <taxon>Euteleostomi</taxon>
        <taxon>Actinopterygii</taxon>
        <taxon>Neopterygii</taxon>
        <taxon>Teleostei</taxon>
        <taxon>Ostariophysi</taxon>
        <taxon>Cypriniformes</taxon>
        <taxon>Nemacheilidae</taxon>
        <taxon>Triplophysa</taxon>
    </lineage>
</organism>
<keyword evidence="11 14" id="KW-1133">Transmembrane helix</keyword>
<feature type="region of interest" description="Disordered" evidence="13">
    <location>
        <begin position="120"/>
        <end position="180"/>
    </location>
</feature>
<evidence type="ECO:0000313" key="17">
    <source>
        <dbReference type="Proteomes" id="UP000324632"/>
    </source>
</evidence>
<dbReference type="SUPFAM" id="SSF57850">
    <property type="entry name" value="RING/U-box"/>
    <property type="match status" value="1"/>
</dbReference>